<dbReference type="Proteomes" id="UP000189883">
    <property type="component" value="Chromosome"/>
</dbReference>
<proteinExistence type="inferred from homology"/>
<evidence type="ECO:0000313" key="2">
    <source>
        <dbReference type="EMBL" id="AQY22463.1"/>
    </source>
</evidence>
<comment type="similarity">
    <text evidence="1">Belongs to the Rv0495c family.</text>
</comment>
<dbReference type="RefSeq" id="WP_079207641.1">
    <property type="nucleotide sequence ID" value="NZ_CP011859.1"/>
</dbReference>
<dbReference type="AlphaFoldDB" id="A0A1S7DTL3"/>
<sequence>MIQIEDKLISEDLFLEEFVCNLNKCKGACCIEGDAGAPLEQSEIKILDDIYPKIKSYLRPEGIKAIEEQGTSVEDFEGDLVTPLIDNRDCAYVIFDENGITKCGIEKAYEEGAIDWQKPISCHLYPIRITEYSTFTAFNYHEWKICSDACAFGKELKVPVYKFLKTPLIRKYGEGFYQTLTEAAEEYERAFGNRE</sequence>
<gene>
    <name evidence="2" type="ORF">AB406_1518</name>
</gene>
<protein>
    <recommendedName>
        <fullName evidence="4">DUF3109 domain-containing protein</fullName>
    </recommendedName>
</protein>
<dbReference type="InterPro" id="IPR021458">
    <property type="entry name" value="Rv0495c"/>
</dbReference>
<evidence type="ECO:0008006" key="4">
    <source>
        <dbReference type="Google" id="ProtNLM"/>
    </source>
</evidence>
<evidence type="ECO:0000256" key="1">
    <source>
        <dbReference type="ARBA" id="ARBA00093770"/>
    </source>
</evidence>
<organism evidence="2 3">
    <name type="scientific">Riemerella anatipestifer</name>
    <name type="common">Moraxella anatipestifer</name>
    <dbReference type="NCBI Taxonomy" id="34085"/>
    <lineage>
        <taxon>Bacteria</taxon>
        <taxon>Pseudomonadati</taxon>
        <taxon>Bacteroidota</taxon>
        <taxon>Flavobacteriia</taxon>
        <taxon>Flavobacteriales</taxon>
        <taxon>Weeksellaceae</taxon>
        <taxon>Riemerella</taxon>
    </lineage>
</organism>
<evidence type="ECO:0000313" key="3">
    <source>
        <dbReference type="Proteomes" id="UP000189883"/>
    </source>
</evidence>
<dbReference type="Pfam" id="PF11307">
    <property type="entry name" value="DUF3109"/>
    <property type="match status" value="1"/>
</dbReference>
<accession>A0A1S7DTL3</accession>
<reference evidence="2 3" key="1">
    <citation type="submission" date="2015-06" db="EMBL/GenBank/DDBJ databases">
        <title>R. anatipestifer strain HXb2 is the most virulent strain so far, and the genome sequence would help us uncover the pathogenesis.</title>
        <authorList>
            <person name="Hu Q."/>
            <person name="Qi J."/>
            <person name="Bo H."/>
            <person name="Liu G."/>
            <person name="Tao M."/>
            <person name="Ding Y."/>
            <person name="Xue Y."/>
        </authorList>
    </citation>
    <scope>NUCLEOTIDE SEQUENCE [LARGE SCALE GENOMIC DNA]</scope>
    <source>
        <strain evidence="2 3">HXb2</strain>
    </source>
</reference>
<dbReference type="EMBL" id="CP011859">
    <property type="protein sequence ID" value="AQY22463.1"/>
    <property type="molecule type" value="Genomic_DNA"/>
</dbReference>
<name>A0A1S7DTL3_RIEAN</name>